<feature type="binding site" evidence="9">
    <location>
        <position position="41"/>
    </location>
    <ligand>
        <name>Zn(2+)</name>
        <dbReference type="ChEBI" id="CHEBI:29105"/>
    </ligand>
</feature>
<keyword evidence="6" id="KW-0456">Lyase</keyword>
<dbReference type="PANTHER" id="PTHR11002">
    <property type="entry name" value="CARBONIC ANHYDRASE"/>
    <property type="match status" value="1"/>
</dbReference>
<feature type="binding site" evidence="9">
    <location>
        <position position="102"/>
    </location>
    <ligand>
        <name>Zn(2+)</name>
        <dbReference type="ChEBI" id="CHEBI:29105"/>
    </ligand>
</feature>
<evidence type="ECO:0000256" key="5">
    <source>
        <dbReference type="ARBA" id="ARBA00022833"/>
    </source>
</evidence>
<dbReference type="Pfam" id="PF00484">
    <property type="entry name" value="Pro_CA"/>
    <property type="match status" value="1"/>
</dbReference>
<evidence type="ECO:0000256" key="2">
    <source>
        <dbReference type="ARBA" id="ARBA00012925"/>
    </source>
</evidence>
<feature type="binding site" evidence="9">
    <location>
        <position position="39"/>
    </location>
    <ligand>
        <name>Zn(2+)</name>
        <dbReference type="ChEBI" id="CHEBI:29105"/>
    </ligand>
</feature>
<dbReference type="GO" id="GO:0008270">
    <property type="term" value="F:zinc ion binding"/>
    <property type="evidence" value="ECO:0007669"/>
    <property type="project" value="InterPro"/>
</dbReference>
<dbReference type="InterPro" id="IPR045066">
    <property type="entry name" value="Beta_CA_cladeB"/>
</dbReference>
<dbReference type="PROSITE" id="PS00705">
    <property type="entry name" value="PROK_CO2_ANHYDRASE_2"/>
    <property type="match status" value="1"/>
</dbReference>
<dbReference type="InterPro" id="IPR015892">
    <property type="entry name" value="Carbonic_anhydrase_CS"/>
</dbReference>
<organism evidence="10 11">
    <name type="scientific">Legionella londiniensis</name>
    <dbReference type="NCBI Taxonomy" id="45068"/>
    <lineage>
        <taxon>Bacteria</taxon>
        <taxon>Pseudomonadati</taxon>
        <taxon>Pseudomonadota</taxon>
        <taxon>Gammaproteobacteria</taxon>
        <taxon>Legionellales</taxon>
        <taxon>Legionellaceae</taxon>
        <taxon>Legionella</taxon>
    </lineage>
</organism>
<dbReference type="FunFam" id="3.40.1050.10:FF:000003">
    <property type="entry name" value="Carbonic anhydrase"/>
    <property type="match status" value="1"/>
</dbReference>
<keyword evidence="4 9" id="KW-0479">Metal-binding</keyword>
<evidence type="ECO:0000256" key="1">
    <source>
        <dbReference type="ARBA" id="ARBA00006217"/>
    </source>
</evidence>
<feature type="binding site" evidence="9">
    <location>
        <position position="99"/>
    </location>
    <ligand>
        <name>Zn(2+)</name>
        <dbReference type="ChEBI" id="CHEBI:29105"/>
    </ligand>
</feature>
<protein>
    <recommendedName>
        <fullName evidence="3">Carbonic anhydrase</fullName>
        <ecNumber evidence="2">4.2.1.1</ecNumber>
    </recommendedName>
    <alternativeName>
        <fullName evidence="7">Carbonate dehydratase</fullName>
    </alternativeName>
</protein>
<dbReference type="STRING" id="45068.Llon_0758"/>
<evidence type="ECO:0000256" key="7">
    <source>
        <dbReference type="ARBA" id="ARBA00031969"/>
    </source>
</evidence>
<dbReference type="GO" id="GO:0004089">
    <property type="term" value="F:carbonate dehydratase activity"/>
    <property type="evidence" value="ECO:0007669"/>
    <property type="project" value="UniProtKB-EC"/>
</dbReference>
<keyword evidence="11" id="KW-1185">Reference proteome</keyword>
<dbReference type="Proteomes" id="UP000054997">
    <property type="component" value="Unassembled WGS sequence"/>
</dbReference>
<dbReference type="EMBL" id="LNYK01000014">
    <property type="protein sequence ID" value="KTD21593.1"/>
    <property type="molecule type" value="Genomic_DNA"/>
</dbReference>
<comment type="caution">
    <text evidence="10">The sequence shown here is derived from an EMBL/GenBank/DDBJ whole genome shotgun (WGS) entry which is preliminary data.</text>
</comment>
<dbReference type="GO" id="GO:0015976">
    <property type="term" value="P:carbon utilization"/>
    <property type="evidence" value="ECO:0007669"/>
    <property type="project" value="InterPro"/>
</dbReference>
<evidence type="ECO:0000256" key="6">
    <source>
        <dbReference type="ARBA" id="ARBA00023239"/>
    </source>
</evidence>
<dbReference type="PANTHER" id="PTHR11002:SF76">
    <property type="entry name" value="CARBONIC ANHYDRASE"/>
    <property type="match status" value="1"/>
</dbReference>
<dbReference type="EC" id="4.2.1.1" evidence="2"/>
<name>A0A0W0VPB4_9GAMM</name>
<dbReference type="Gene3D" id="3.40.1050.10">
    <property type="entry name" value="Carbonic anhydrase"/>
    <property type="match status" value="1"/>
</dbReference>
<comment type="cofactor">
    <cofactor evidence="9">
        <name>Zn(2+)</name>
        <dbReference type="ChEBI" id="CHEBI:29105"/>
    </cofactor>
    <text evidence="9">Binds 1 zinc ion per subunit.</text>
</comment>
<accession>A0A0W0VPB4</accession>
<dbReference type="OrthoDB" id="9797527at2"/>
<dbReference type="AlphaFoldDB" id="A0A0W0VPB4"/>
<evidence type="ECO:0000256" key="3">
    <source>
        <dbReference type="ARBA" id="ARBA00014628"/>
    </source>
</evidence>
<evidence type="ECO:0000256" key="8">
    <source>
        <dbReference type="ARBA" id="ARBA00048348"/>
    </source>
</evidence>
<dbReference type="PATRIC" id="fig|45068.5.peg.807"/>
<evidence type="ECO:0000313" key="11">
    <source>
        <dbReference type="Proteomes" id="UP000054997"/>
    </source>
</evidence>
<evidence type="ECO:0000313" key="10">
    <source>
        <dbReference type="EMBL" id="KTD21593.1"/>
    </source>
</evidence>
<dbReference type="SMART" id="SM00947">
    <property type="entry name" value="Pro_CA"/>
    <property type="match status" value="1"/>
</dbReference>
<dbReference type="PROSITE" id="PS00704">
    <property type="entry name" value="PROK_CO2_ANHYDRASE_1"/>
    <property type="match status" value="1"/>
</dbReference>
<evidence type="ECO:0000256" key="4">
    <source>
        <dbReference type="ARBA" id="ARBA00022723"/>
    </source>
</evidence>
<dbReference type="InterPro" id="IPR036874">
    <property type="entry name" value="Carbonic_anhydrase_sf"/>
</dbReference>
<reference evidence="10 11" key="1">
    <citation type="submission" date="2015-11" db="EMBL/GenBank/DDBJ databases">
        <title>Genomic analysis of 38 Legionella species identifies large and diverse effector repertoires.</title>
        <authorList>
            <person name="Burstein D."/>
            <person name="Amaro F."/>
            <person name="Zusman T."/>
            <person name="Lifshitz Z."/>
            <person name="Cohen O."/>
            <person name="Gilbert J.A."/>
            <person name="Pupko T."/>
            <person name="Shuman H.A."/>
            <person name="Segal G."/>
        </authorList>
    </citation>
    <scope>NUCLEOTIDE SEQUENCE [LARGE SCALE GENOMIC DNA]</scope>
    <source>
        <strain evidence="10 11">ATCC 49505</strain>
    </source>
</reference>
<proteinExistence type="inferred from homology"/>
<gene>
    <name evidence="10" type="ORF">Llon_0758</name>
</gene>
<dbReference type="SUPFAM" id="SSF53056">
    <property type="entry name" value="beta-carbonic anhydrase, cab"/>
    <property type="match status" value="1"/>
</dbReference>
<dbReference type="CDD" id="cd00884">
    <property type="entry name" value="beta_CA_cladeB"/>
    <property type="match status" value="1"/>
</dbReference>
<comment type="catalytic activity">
    <reaction evidence="8">
        <text>hydrogencarbonate + H(+) = CO2 + H2O</text>
        <dbReference type="Rhea" id="RHEA:10748"/>
        <dbReference type="ChEBI" id="CHEBI:15377"/>
        <dbReference type="ChEBI" id="CHEBI:15378"/>
        <dbReference type="ChEBI" id="CHEBI:16526"/>
        <dbReference type="ChEBI" id="CHEBI:17544"/>
        <dbReference type="EC" id="4.2.1.1"/>
    </reaction>
</comment>
<dbReference type="RefSeq" id="WP_058528769.1">
    <property type="nucleotide sequence ID" value="NZ_CAAAHZ010000014.1"/>
</dbReference>
<evidence type="ECO:0000256" key="9">
    <source>
        <dbReference type="PIRSR" id="PIRSR601765-1"/>
    </source>
</evidence>
<keyword evidence="5 9" id="KW-0862">Zinc</keyword>
<sequence length="352" mass="39771">MRNAASGALAFQKNEFKKRQALFQQLNKQQDPSVLFITCSDSRIDPNLITQSEPGELFVIRNAGNIIPPFNGNQASGEAATIEYALTVLNVREIIVCGHSQCGAMQGLINPESLEHLPSVKSWLRHSEKARMGLNKHSTQVEQLADAIKTNVLAQIDHLKTYPIVQQKISMEKLSVQGWVYDIKSGNISAYDAAKEEFLPLKKAMRNDVERSEARMKLPAIARAEAEIFLSKLIKCANLRDFCHTLQLASLTTQDAQRFIWHQIKETVAMRLYAEYAHLFKSANHETFLDLLKIGENTQFRTIGVSQKSMQSSEGYRQYCSRILAQEGLFASKTQKTIETPREHTAHHKPLF</sequence>
<comment type="similarity">
    <text evidence="1">Belongs to the beta-class carbonic anhydrase family.</text>
</comment>
<dbReference type="InterPro" id="IPR001765">
    <property type="entry name" value="Carbonic_anhydrase"/>
</dbReference>